<protein>
    <recommendedName>
        <fullName evidence="9">Curli production assembly/transport component CsgG</fullName>
    </recommendedName>
</protein>
<dbReference type="InterPro" id="IPR011250">
    <property type="entry name" value="OMP/PagP_B-barrel"/>
</dbReference>
<keyword evidence="3" id="KW-0472">Membrane</keyword>
<dbReference type="EMBL" id="JRHC01000010">
    <property type="protein sequence ID" value="KJF41684.1"/>
    <property type="molecule type" value="Genomic_DNA"/>
</dbReference>
<evidence type="ECO:0000313" key="7">
    <source>
        <dbReference type="EMBL" id="KJF41684.1"/>
    </source>
</evidence>
<feature type="signal peptide" evidence="6">
    <location>
        <begin position="1"/>
        <end position="22"/>
    </location>
</feature>
<dbReference type="STRING" id="1544798.LH29_24060"/>
<keyword evidence="8" id="KW-1185">Reference proteome</keyword>
<dbReference type="PROSITE" id="PS51257">
    <property type="entry name" value="PROKAR_LIPOPROTEIN"/>
    <property type="match status" value="1"/>
</dbReference>
<sequence length="462" mass="52450">MLKLQRLIFRTLKFCVVASVIAGCSPYFYQPLGEEREAQLGPETPVKKELLDLPQPKEPIVVAVYKFRDQTGQYKASEVGANWSTAVTQGATNILVRALEESGWFVPIERENISNLLNERKIIRSSREQYEGNNGVLLPPLLFAGVLLEGGIVSYETNVYTGGAGVRYFGTDASAQYREDRVSIYLRAVSTSNGKILKTIYTTKSILSQEVSMGVFRYVKYKRLLEAETGYTYNEPTELAVTEAIEKAVHSLIIEGVLDNLWSLENQEEIKDEQIQNYMAEKEDRVDIDHMGRPFEQHLRGKMFMSILGTAQFYAGDYSTSYIRPGATWELGYALHKNFFLETDVGYQRIFIEDLMTSEEYYADISLMYLLNPKGKFSPLFGVGGGTYYDFDSNVGLSDERLIPYISYRAGVEYLFGNRLAAIGKVYVIQLFSDRYDGEIAGQFNDHIWGFKLGLKYYLGKN</sequence>
<proteinExistence type="predicted"/>
<dbReference type="PANTHER" id="PTHR41164:SF1">
    <property type="entry name" value="CURLI PRODUCTION ASSEMBLY_TRANSPORT COMPONENT CSGG"/>
    <property type="match status" value="1"/>
</dbReference>
<name>A0A0D8J4I3_9BACT</name>
<organism evidence="7 8">
    <name type="scientific">Draconibacterium sediminis</name>
    <dbReference type="NCBI Taxonomy" id="1544798"/>
    <lineage>
        <taxon>Bacteria</taxon>
        <taxon>Pseudomonadati</taxon>
        <taxon>Bacteroidota</taxon>
        <taxon>Bacteroidia</taxon>
        <taxon>Marinilabiliales</taxon>
        <taxon>Prolixibacteraceae</taxon>
        <taxon>Draconibacterium</taxon>
    </lineage>
</organism>
<gene>
    <name evidence="7" type="ORF">LH29_24060</name>
</gene>
<dbReference type="RefSeq" id="WP_045033769.1">
    <property type="nucleotide sequence ID" value="NZ_JRHC01000010.1"/>
</dbReference>
<keyword evidence="1" id="KW-1003">Cell membrane</keyword>
<keyword evidence="5" id="KW-0449">Lipoprotein</keyword>
<dbReference type="InterPro" id="IPR005534">
    <property type="entry name" value="Curli_assmbl/transp-comp_CsgG"/>
</dbReference>
<evidence type="ECO:0008006" key="9">
    <source>
        <dbReference type="Google" id="ProtNLM"/>
    </source>
</evidence>
<dbReference type="PANTHER" id="PTHR41164">
    <property type="entry name" value="CURLI PRODUCTION ASSEMBLY/TRANSPORT COMPONENT CSGG"/>
    <property type="match status" value="1"/>
</dbReference>
<feature type="chain" id="PRO_5002330827" description="Curli production assembly/transport component CsgG" evidence="6">
    <location>
        <begin position="23"/>
        <end position="462"/>
    </location>
</feature>
<evidence type="ECO:0000256" key="4">
    <source>
        <dbReference type="ARBA" id="ARBA00023139"/>
    </source>
</evidence>
<accession>A0A0D8J4I3</accession>
<reference evidence="7 8" key="1">
    <citation type="submission" date="2014-09" db="EMBL/GenBank/DDBJ databases">
        <title>Draft Genome Sequence of Draconibacterium sp. JN14CK-3.</title>
        <authorList>
            <person name="Dong C."/>
            <person name="Lai Q."/>
            <person name="Shao Z."/>
        </authorList>
    </citation>
    <scope>NUCLEOTIDE SEQUENCE [LARGE SCALE GENOMIC DNA]</scope>
    <source>
        <strain evidence="7 8">JN14CK-3</strain>
    </source>
</reference>
<keyword evidence="2 6" id="KW-0732">Signal</keyword>
<dbReference type="SUPFAM" id="SSF56925">
    <property type="entry name" value="OMPA-like"/>
    <property type="match status" value="1"/>
</dbReference>
<evidence type="ECO:0000313" key="8">
    <source>
        <dbReference type="Proteomes" id="UP000032544"/>
    </source>
</evidence>
<evidence type="ECO:0000256" key="5">
    <source>
        <dbReference type="ARBA" id="ARBA00023288"/>
    </source>
</evidence>
<dbReference type="GO" id="GO:0030288">
    <property type="term" value="C:outer membrane-bounded periplasmic space"/>
    <property type="evidence" value="ECO:0007669"/>
    <property type="project" value="InterPro"/>
</dbReference>
<dbReference type="PATRIC" id="fig|1544798.3.peg.2140"/>
<dbReference type="Pfam" id="PF03783">
    <property type="entry name" value="CsgG"/>
    <property type="match status" value="1"/>
</dbReference>
<dbReference type="AlphaFoldDB" id="A0A0D8J4I3"/>
<dbReference type="Proteomes" id="UP000032544">
    <property type="component" value="Unassembled WGS sequence"/>
</dbReference>
<evidence type="ECO:0000256" key="6">
    <source>
        <dbReference type="SAM" id="SignalP"/>
    </source>
</evidence>
<dbReference type="Gene3D" id="3.40.50.10610">
    <property type="entry name" value="ABC-type transport auxiliary lipoprotein component"/>
    <property type="match status" value="2"/>
</dbReference>
<evidence type="ECO:0000256" key="3">
    <source>
        <dbReference type="ARBA" id="ARBA00023136"/>
    </source>
</evidence>
<evidence type="ECO:0000256" key="2">
    <source>
        <dbReference type="ARBA" id="ARBA00022729"/>
    </source>
</evidence>
<comment type="caution">
    <text evidence="7">The sequence shown here is derived from an EMBL/GenBank/DDBJ whole genome shotgun (WGS) entry which is preliminary data.</text>
</comment>
<keyword evidence="4" id="KW-0564">Palmitate</keyword>
<evidence type="ECO:0000256" key="1">
    <source>
        <dbReference type="ARBA" id="ARBA00022475"/>
    </source>
</evidence>